<evidence type="ECO:0000313" key="2">
    <source>
        <dbReference type="Proteomes" id="UP001551011"/>
    </source>
</evidence>
<dbReference type="SUPFAM" id="SSF53067">
    <property type="entry name" value="Actin-like ATPase domain"/>
    <property type="match status" value="1"/>
</dbReference>
<dbReference type="EMBL" id="JBFAEG010000046">
    <property type="protein sequence ID" value="MEU5713146.1"/>
    <property type="molecule type" value="Genomic_DNA"/>
</dbReference>
<evidence type="ECO:0008006" key="3">
    <source>
        <dbReference type="Google" id="ProtNLM"/>
    </source>
</evidence>
<keyword evidence="2" id="KW-1185">Reference proteome</keyword>
<dbReference type="Proteomes" id="UP001551011">
    <property type="component" value="Unassembled WGS sequence"/>
</dbReference>
<name>A0ABV3AMG7_9ACTN</name>
<organism evidence="1 2">
    <name type="scientific">Streptomyces flaveolus</name>
    <dbReference type="NCBI Taxonomy" id="67297"/>
    <lineage>
        <taxon>Bacteria</taxon>
        <taxon>Bacillati</taxon>
        <taxon>Actinomycetota</taxon>
        <taxon>Actinomycetes</taxon>
        <taxon>Kitasatosporales</taxon>
        <taxon>Streptomycetaceae</taxon>
        <taxon>Streptomyces</taxon>
    </lineage>
</organism>
<dbReference type="RefSeq" id="WP_158712610.1">
    <property type="nucleotide sequence ID" value="NZ_JBEXDP010000047.1"/>
</dbReference>
<dbReference type="InterPro" id="IPR043129">
    <property type="entry name" value="ATPase_NBD"/>
</dbReference>
<dbReference type="Gene3D" id="3.30.420.40">
    <property type="match status" value="1"/>
</dbReference>
<evidence type="ECO:0000313" key="1">
    <source>
        <dbReference type="EMBL" id="MEU5713146.1"/>
    </source>
</evidence>
<reference evidence="1 2" key="1">
    <citation type="submission" date="2024-06" db="EMBL/GenBank/DDBJ databases">
        <title>The Natural Products Discovery Center: Release of the First 8490 Sequenced Strains for Exploring Actinobacteria Biosynthetic Diversity.</title>
        <authorList>
            <person name="Kalkreuter E."/>
            <person name="Kautsar S.A."/>
            <person name="Yang D."/>
            <person name="Bader C.D."/>
            <person name="Teijaro C.N."/>
            <person name="Fluegel L."/>
            <person name="Davis C.M."/>
            <person name="Simpson J.R."/>
            <person name="Lauterbach L."/>
            <person name="Steele A.D."/>
            <person name="Gui C."/>
            <person name="Meng S."/>
            <person name="Li G."/>
            <person name="Viehrig K."/>
            <person name="Ye F."/>
            <person name="Su P."/>
            <person name="Kiefer A.F."/>
            <person name="Nichols A."/>
            <person name="Cepeda A.J."/>
            <person name="Yan W."/>
            <person name="Fan B."/>
            <person name="Jiang Y."/>
            <person name="Adhikari A."/>
            <person name="Zheng C.-J."/>
            <person name="Schuster L."/>
            <person name="Cowan T.M."/>
            <person name="Smanski M.J."/>
            <person name="Chevrette M.G."/>
            <person name="De Carvalho L.P.S."/>
            <person name="Shen B."/>
        </authorList>
    </citation>
    <scope>NUCLEOTIDE SEQUENCE [LARGE SCALE GENOMIC DNA]</scope>
    <source>
        <strain evidence="1 2">NPDC020594</strain>
    </source>
</reference>
<proteinExistence type="predicted"/>
<comment type="caution">
    <text evidence="1">The sequence shown here is derived from an EMBL/GenBank/DDBJ whole genome shotgun (WGS) entry which is preliminary data.</text>
</comment>
<sequence length="237" mass="25024">MTRLVVAVDGGNSKTDVALLNEEGALLSWVRGPGSALGPRRTAAVVTRLAAVAARDAGLTPAELAGAHACCCLAGADLPGQVAALHTALTADGVWGSVEVRNDAWALLRTGAAQGVPAVGVVCGAGLKCVARADDDRRFEFPGLGWQSGDLVRVTSWPGRRSGPRRGRRTVAARPLRSGRRCANVSRSRLSGRPPSGSWQATWRNATWTCWSRWCSPTPTTATRLPAPSWTAWPRRS</sequence>
<accession>A0ABV3AMG7</accession>
<protein>
    <recommendedName>
        <fullName evidence="3">ATPase</fullName>
    </recommendedName>
</protein>
<gene>
    <name evidence="1" type="ORF">AB0H04_41100</name>
</gene>